<comment type="cofactor">
    <cofactor evidence="2 18">
        <name>Mg(2+)</name>
        <dbReference type="ChEBI" id="CHEBI:18420"/>
    </cofactor>
</comment>
<comment type="caution">
    <text evidence="19">The sequence shown here is derived from an EMBL/GenBank/DDBJ whole genome shotgun (WGS) entry which is preliminary data.</text>
</comment>
<dbReference type="EC" id="4.1.3.17" evidence="7"/>
<comment type="catalytic activity">
    <reaction evidence="16">
        <text>oxaloacetate + H(+) = pyruvate + CO2</text>
        <dbReference type="Rhea" id="RHEA:15641"/>
        <dbReference type="ChEBI" id="CHEBI:15361"/>
        <dbReference type="ChEBI" id="CHEBI:15378"/>
        <dbReference type="ChEBI" id="CHEBI:16452"/>
        <dbReference type="ChEBI" id="CHEBI:16526"/>
        <dbReference type="EC" id="4.1.1.112"/>
    </reaction>
</comment>
<comment type="subunit">
    <text evidence="6">Homohexamer.</text>
</comment>
<dbReference type="InterPro" id="IPR005493">
    <property type="entry name" value="RraA/RraA-like"/>
</dbReference>
<comment type="cofactor">
    <cofactor evidence="3">
        <name>a divalent metal cation</name>
        <dbReference type="ChEBI" id="CHEBI:60240"/>
    </cofactor>
</comment>
<accession>A0A415EWC3</accession>
<proteinExistence type="inferred from homology"/>
<comment type="similarity">
    <text evidence="4">Belongs to the class II aldolase/RraA-like family.</text>
</comment>
<dbReference type="PANTHER" id="PTHR33254:SF16">
    <property type="entry name" value="BLR3842 PROTEIN"/>
    <property type="match status" value="1"/>
</dbReference>
<gene>
    <name evidence="19" type="ORF">DW084_02645</name>
</gene>
<name>A0A415EWC3_ENTCA</name>
<dbReference type="Proteomes" id="UP000286288">
    <property type="component" value="Unassembled WGS sequence"/>
</dbReference>
<evidence type="ECO:0000256" key="16">
    <source>
        <dbReference type="ARBA" id="ARBA00047973"/>
    </source>
</evidence>
<dbReference type="GO" id="GO:0047443">
    <property type="term" value="F:4-hydroxy-4-methyl-2-oxoglutarate aldolase activity"/>
    <property type="evidence" value="ECO:0007669"/>
    <property type="project" value="UniProtKB-EC"/>
</dbReference>
<dbReference type="GO" id="GO:0046872">
    <property type="term" value="F:metal ion binding"/>
    <property type="evidence" value="ECO:0007669"/>
    <property type="project" value="UniProtKB-KW"/>
</dbReference>
<evidence type="ECO:0000256" key="15">
    <source>
        <dbReference type="ARBA" id="ARBA00032305"/>
    </source>
</evidence>
<evidence type="ECO:0000256" key="18">
    <source>
        <dbReference type="PIRSR" id="PIRSR605493-1"/>
    </source>
</evidence>
<dbReference type="GO" id="GO:0032787">
    <property type="term" value="P:monocarboxylic acid metabolic process"/>
    <property type="evidence" value="ECO:0007669"/>
    <property type="project" value="UniProtKB-ARBA"/>
</dbReference>
<evidence type="ECO:0000256" key="2">
    <source>
        <dbReference type="ARBA" id="ARBA00001946"/>
    </source>
</evidence>
<evidence type="ECO:0000313" key="20">
    <source>
        <dbReference type="Proteomes" id="UP000286288"/>
    </source>
</evidence>
<comment type="subunit">
    <text evidence="5">Homotrimer.</text>
</comment>
<dbReference type="FunFam" id="3.50.30.40:FF:000002">
    <property type="entry name" value="4-carboxy-4-hydroxy-2-oxoadipate aldolase/oxaloacetate decarboxylase"/>
    <property type="match status" value="1"/>
</dbReference>
<feature type="binding site" evidence="18">
    <location>
        <position position="119"/>
    </location>
    <ligand>
        <name>Mg(2+)</name>
        <dbReference type="ChEBI" id="CHEBI:18420"/>
    </ligand>
</feature>
<evidence type="ECO:0000256" key="1">
    <source>
        <dbReference type="ARBA" id="ARBA00001342"/>
    </source>
</evidence>
<evidence type="ECO:0000256" key="13">
    <source>
        <dbReference type="ARBA" id="ARBA00025046"/>
    </source>
</evidence>
<evidence type="ECO:0000256" key="11">
    <source>
        <dbReference type="ARBA" id="ARBA00022842"/>
    </source>
</evidence>
<dbReference type="GO" id="GO:0046395">
    <property type="term" value="P:carboxylic acid catabolic process"/>
    <property type="evidence" value="ECO:0007669"/>
    <property type="project" value="UniProtKB-ARBA"/>
</dbReference>
<keyword evidence="12" id="KW-0456">Lyase</keyword>
<sequence length="233" mass="25462">MNKYILKNIYRPSEDTLKDYRKYDVSTVYEAQDKTGLMLPYMRPLIEGQQIVGPAVTVICPPGDNLMVHAAIEVCQPGDILVITTTSGEYVGGMIGELIVTALMKRGIQGVVIDSAARDVAQIRKLGFPVWTRAIYSKGTFKNKGGWVNAPAACAGQVVRGGDLIMADDDGVVVVQKENLAATLASAEKRMRKEAMVKEQIAAGILSMDFHNLRGRLSEQGVVYLDQVDDEIK</sequence>
<dbReference type="CDD" id="cd16841">
    <property type="entry name" value="RraA_family"/>
    <property type="match status" value="1"/>
</dbReference>
<dbReference type="AlphaFoldDB" id="A0A415EWC3"/>
<evidence type="ECO:0000256" key="7">
    <source>
        <dbReference type="ARBA" id="ARBA00012213"/>
    </source>
</evidence>
<dbReference type="InterPro" id="IPR036704">
    <property type="entry name" value="RraA/RraA-like_sf"/>
</dbReference>
<organism evidence="19 20">
    <name type="scientific">Enterococcus casseliflavus</name>
    <name type="common">Enterococcus flavescens</name>
    <dbReference type="NCBI Taxonomy" id="37734"/>
    <lineage>
        <taxon>Bacteria</taxon>
        <taxon>Bacillati</taxon>
        <taxon>Bacillota</taxon>
        <taxon>Bacilli</taxon>
        <taxon>Lactobacillales</taxon>
        <taxon>Enterococcaceae</taxon>
        <taxon>Enterococcus</taxon>
    </lineage>
</organism>
<dbReference type="GO" id="GO:0019336">
    <property type="term" value="P:phenol-containing compound catabolic process"/>
    <property type="evidence" value="ECO:0007669"/>
    <property type="project" value="UniProtKB-ARBA"/>
</dbReference>
<dbReference type="Gene3D" id="3.50.30.40">
    <property type="entry name" value="Ribonuclease E inhibitor RraA/RraA-like"/>
    <property type="match status" value="1"/>
</dbReference>
<keyword evidence="11 18" id="KW-0460">Magnesium</keyword>
<evidence type="ECO:0000256" key="12">
    <source>
        <dbReference type="ARBA" id="ARBA00023239"/>
    </source>
</evidence>
<dbReference type="GO" id="GO:0008948">
    <property type="term" value="F:oxaloacetate decarboxylase activity"/>
    <property type="evidence" value="ECO:0007669"/>
    <property type="project" value="UniProtKB-EC"/>
</dbReference>
<evidence type="ECO:0000256" key="3">
    <source>
        <dbReference type="ARBA" id="ARBA00001968"/>
    </source>
</evidence>
<evidence type="ECO:0000256" key="9">
    <source>
        <dbReference type="ARBA" id="ARBA00016549"/>
    </source>
</evidence>
<dbReference type="PANTHER" id="PTHR33254">
    <property type="entry name" value="4-HYDROXY-4-METHYL-2-OXOGLUTARATE ALDOLASE 3-RELATED"/>
    <property type="match status" value="1"/>
</dbReference>
<evidence type="ECO:0000256" key="8">
    <source>
        <dbReference type="ARBA" id="ARBA00012947"/>
    </source>
</evidence>
<comment type="catalytic activity">
    <reaction evidence="1">
        <text>4-hydroxy-4-methyl-2-oxoglutarate = 2 pyruvate</text>
        <dbReference type="Rhea" id="RHEA:22748"/>
        <dbReference type="ChEBI" id="CHEBI:15361"/>
        <dbReference type="ChEBI" id="CHEBI:58276"/>
        <dbReference type="EC" id="4.1.3.17"/>
    </reaction>
</comment>
<dbReference type="NCBIfam" id="NF006731">
    <property type="entry name" value="PRK09262.1"/>
    <property type="match status" value="1"/>
</dbReference>
<dbReference type="Pfam" id="PF03737">
    <property type="entry name" value="RraA-like"/>
    <property type="match status" value="1"/>
</dbReference>
<dbReference type="EC" id="4.1.1.112" evidence="8"/>
<comment type="similarity">
    <text evidence="17">Belongs to the LigK/PcmE family.</text>
</comment>
<evidence type="ECO:0000256" key="14">
    <source>
        <dbReference type="ARBA" id="ARBA00030169"/>
    </source>
</evidence>
<comment type="function">
    <text evidence="13">Catalyzes the aldol cleavage of 4-hydroxy-4-methyl-2-oxoglutarate (HMG) into 2 molecules of pyruvate. Also contains a secondary oxaloacetate (OAA) decarboxylase activity due to the common pyruvate enolate transition state formed following C-C bond cleavage in the retro-aldol and decarboxylation reactions.</text>
</comment>
<protein>
    <recommendedName>
        <fullName evidence="9">Putative 4-hydroxy-4-methyl-2-oxoglutarate aldolase</fullName>
        <ecNumber evidence="8">4.1.1.112</ecNumber>
        <ecNumber evidence="7">4.1.3.17</ecNumber>
    </recommendedName>
    <alternativeName>
        <fullName evidence="15">Oxaloacetate decarboxylase</fullName>
    </alternativeName>
    <alternativeName>
        <fullName evidence="14">RraA-like protein</fullName>
    </alternativeName>
</protein>
<evidence type="ECO:0000256" key="17">
    <source>
        <dbReference type="ARBA" id="ARBA00061585"/>
    </source>
</evidence>
<dbReference type="SUPFAM" id="SSF89562">
    <property type="entry name" value="RraA-like"/>
    <property type="match status" value="1"/>
</dbReference>
<feature type="binding site" evidence="18">
    <location>
        <position position="118"/>
    </location>
    <ligand>
        <name>substrate</name>
    </ligand>
</feature>
<dbReference type="EMBL" id="QRMZ01000003">
    <property type="protein sequence ID" value="RHK07604.1"/>
    <property type="molecule type" value="Genomic_DNA"/>
</dbReference>
<evidence type="ECO:0000313" key="19">
    <source>
        <dbReference type="EMBL" id="RHK07604.1"/>
    </source>
</evidence>
<evidence type="ECO:0000256" key="4">
    <source>
        <dbReference type="ARBA" id="ARBA00008621"/>
    </source>
</evidence>
<evidence type="ECO:0000256" key="10">
    <source>
        <dbReference type="ARBA" id="ARBA00022723"/>
    </source>
</evidence>
<evidence type="ECO:0000256" key="6">
    <source>
        <dbReference type="ARBA" id="ARBA00011643"/>
    </source>
</evidence>
<feature type="binding site" evidence="18">
    <location>
        <begin position="96"/>
        <end position="99"/>
    </location>
    <ligand>
        <name>substrate</name>
    </ligand>
</feature>
<evidence type="ECO:0000256" key="5">
    <source>
        <dbReference type="ARBA" id="ARBA00011233"/>
    </source>
</evidence>
<reference evidence="19 20" key="1">
    <citation type="submission" date="2018-08" db="EMBL/GenBank/DDBJ databases">
        <title>A genome reference for cultivated species of the human gut microbiota.</title>
        <authorList>
            <person name="Zou Y."/>
            <person name="Xue W."/>
            <person name="Luo G."/>
        </authorList>
    </citation>
    <scope>NUCLEOTIDE SEQUENCE [LARGE SCALE GENOMIC DNA]</scope>
    <source>
        <strain evidence="19 20">AF48-16</strain>
    </source>
</reference>
<keyword evidence="10 18" id="KW-0479">Metal-binding</keyword>